<feature type="compositionally biased region" description="Basic and acidic residues" evidence="7">
    <location>
        <begin position="1056"/>
        <end position="1065"/>
    </location>
</feature>
<dbReference type="InterPro" id="IPR032675">
    <property type="entry name" value="LRR_dom_sf"/>
</dbReference>
<feature type="domain" description="Disease resistance protein winged helix" evidence="10">
    <location>
        <begin position="1588"/>
        <end position="1659"/>
    </location>
</feature>
<feature type="domain" description="Disease resistance N-terminal" evidence="9">
    <location>
        <begin position="27"/>
        <end position="102"/>
    </location>
</feature>
<feature type="domain" description="NB-ARC" evidence="8">
    <location>
        <begin position="209"/>
        <end position="378"/>
    </location>
</feature>
<keyword evidence="5" id="KW-0611">Plant defense</keyword>
<feature type="domain" description="NB-ARC" evidence="8">
    <location>
        <begin position="1333"/>
        <end position="1500"/>
    </location>
</feature>
<feature type="compositionally biased region" description="Basic and acidic residues" evidence="7">
    <location>
        <begin position="1092"/>
        <end position="1109"/>
    </location>
</feature>
<gene>
    <name evidence="12" type="ORF">URODEC1_LOCUS56696</name>
</gene>
<feature type="domain" description="Disease resistance R13L4/SHOC-2-like LRR" evidence="11">
    <location>
        <begin position="1730"/>
        <end position="2085"/>
    </location>
</feature>
<feature type="domain" description="Disease resistance protein winged helix" evidence="10">
    <location>
        <begin position="469"/>
        <end position="540"/>
    </location>
</feature>
<evidence type="ECO:0000259" key="10">
    <source>
        <dbReference type="Pfam" id="PF23559"/>
    </source>
</evidence>
<dbReference type="InterPro" id="IPR058922">
    <property type="entry name" value="WHD_DRP"/>
</dbReference>
<accession>A0ABC9ATI5</accession>
<dbReference type="Pfam" id="PF00931">
    <property type="entry name" value="NB-ARC"/>
    <property type="match status" value="2"/>
</dbReference>
<dbReference type="GO" id="GO:0000166">
    <property type="term" value="F:nucleotide binding"/>
    <property type="evidence" value="ECO:0007669"/>
    <property type="project" value="UniProtKB-KW"/>
</dbReference>
<evidence type="ECO:0000256" key="5">
    <source>
        <dbReference type="ARBA" id="ARBA00022821"/>
    </source>
</evidence>
<dbReference type="Proteomes" id="UP001497457">
    <property type="component" value="Chromosome 22rd"/>
</dbReference>
<dbReference type="SUPFAM" id="SSF52058">
    <property type="entry name" value="L domain-like"/>
    <property type="match status" value="2"/>
</dbReference>
<dbReference type="EMBL" id="OZ075132">
    <property type="protein sequence ID" value="CAL4982617.1"/>
    <property type="molecule type" value="Genomic_DNA"/>
</dbReference>
<evidence type="ECO:0000256" key="4">
    <source>
        <dbReference type="ARBA" id="ARBA00022741"/>
    </source>
</evidence>
<feature type="domain" description="Disease resistance N-terminal" evidence="9">
    <location>
        <begin position="1171"/>
        <end position="1253"/>
    </location>
</feature>
<dbReference type="CDD" id="cd14798">
    <property type="entry name" value="RX-CC_like"/>
    <property type="match status" value="1"/>
</dbReference>
<evidence type="ECO:0000259" key="8">
    <source>
        <dbReference type="Pfam" id="PF00931"/>
    </source>
</evidence>
<keyword evidence="4" id="KW-0547">Nucleotide-binding</keyword>
<dbReference type="Pfam" id="PF23559">
    <property type="entry name" value="WHD_DRP"/>
    <property type="match status" value="2"/>
</dbReference>
<dbReference type="InterPro" id="IPR038005">
    <property type="entry name" value="RX-like_CC"/>
</dbReference>
<name>A0ABC9ATI5_9POAL</name>
<evidence type="ECO:0000259" key="11">
    <source>
        <dbReference type="Pfam" id="PF23598"/>
    </source>
</evidence>
<dbReference type="InterPro" id="IPR002182">
    <property type="entry name" value="NB-ARC"/>
</dbReference>
<evidence type="ECO:0000313" key="13">
    <source>
        <dbReference type="Proteomes" id="UP001497457"/>
    </source>
</evidence>
<dbReference type="InterPro" id="IPR055414">
    <property type="entry name" value="LRR_R13L4/SHOC2-like"/>
</dbReference>
<dbReference type="Pfam" id="PF23598">
    <property type="entry name" value="LRR_14"/>
    <property type="match status" value="2"/>
</dbReference>
<keyword evidence="3" id="KW-0677">Repeat</keyword>
<evidence type="ECO:0000256" key="3">
    <source>
        <dbReference type="ARBA" id="ARBA00022737"/>
    </source>
</evidence>
<dbReference type="FunFam" id="3.40.50.300:FF:001091">
    <property type="entry name" value="Probable disease resistance protein At1g61300"/>
    <property type="match status" value="1"/>
</dbReference>
<evidence type="ECO:0000256" key="6">
    <source>
        <dbReference type="ARBA" id="ARBA00023054"/>
    </source>
</evidence>
<dbReference type="PRINTS" id="PR00364">
    <property type="entry name" value="DISEASERSIST"/>
</dbReference>
<feature type="domain" description="Disease resistance R13L4/SHOC-2-like LRR" evidence="11">
    <location>
        <begin position="588"/>
        <end position="950"/>
    </location>
</feature>
<dbReference type="InterPro" id="IPR036388">
    <property type="entry name" value="WH-like_DNA-bd_sf"/>
</dbReference>
<keyword evidence="2" id="KW-0433">Leucine-rich repeat</keyword>
<feature type="region of interest" description="Disordered" evidence="7">
    <location>
        <begin position="1056"/>
        <end position="1109"/>
    </location>
</feature>
<dbReference type="GO" id="GO:0002758">
    <property type="term" value="P:innate immune response-activating signaling pathway"/>
    <property type="evidence" value="ECO:0007669"/>
    <property type="project" value="UniProtKB-ARBA"/>
</dbReference>
<evidence type="ECO:0000256" key="1">
    <source>
        <dbReference type="ARBA" id="ARBA00008894"/>
    </source>
</evidence>
<feature type="compositionally biased region" description="Basic and acidic residues" evidence="7">
    <location>
        <begin position="978"/>
        <end position="991"/>
    </location>
</feature>
<comment type="similarity">
    <text evidence="1">Belongs to the disease resistance NB-LRR family.</text>
</comment>
<dbReference type="PANTHER" id="PTHR23155:SF1028">
    <property type="entry name" value="OS08G0174800 PROTEIN"/>
    <property type="match status" value="1"/>
</dbReference>
<dbReference type="InterPro" id="IPR041118">
    <property type="entry name" value="Rx_N"/>
</dbReference>
<dbReference type="InterPro" id="IPR042197">
    <property type="entry name" value="Apaf_helical"/>
</dbReference>
<dbReference type="Gene3D" id="1.10.8.430">
    <property type="entry name" value="Helical domain of apoptotic protease-activating factors"/>
    <property type="match status" value="2"/>
</dbReference>
<dbReference type="Gene3D" id="1.20.5.4130">
    <property type="match status" value="2"/>
</dbReference>
<dbReference type="FunFam" id="1.10.10.10:FF:000322">
    <property type="entry name" value="Probable disease resistance protein At1g63360"/>
    <property type="match status" value="2"/>
</dbReference>
<feature type="region of interest" description="Disordered" evidence="7">
    <location>
        <begin position="967"/>
        <end position="1013"/>
    </location>
</feature>
<dbReference type="Gene3D" id="3.80.10.10">
    <property type="entry name" value="Ribonuclease Inhibitor"/>
    <property type="match status" value="2"/>
</dbReference>
<keyword evidence="6" id="KW-0175">Coiled coil</keyword>
<sequence length="2115" mass="239390">MEPGAKSKRVLPASLTTEIPVSCSLGAMGPLLMRLQSLVYTDQCLPQGMTKDELQGFMEDLEATSASVMDLSAAADTSFTDKCWMKEVREICYDTEDFLDMVLQLQSGVGVPKIIPWMKKQRWRLKIPWIQAKMKQQRRPIKIPWIRTKMKHQHRRPLIAKDISELRSRLQSARSQRPQSAAAAGVKTIANPIPVPLGPLLHTPYAGLDKHVNEIVSLLALDTEQQLKTVPIVGHAGAGKTALATTLYQKYGMGFHYRAFLRVSRNPDTRRLLASLLSQVKGPQLRRRLCDLQDLTANIRKHLQDKSYFIVVDDLWATTVWDIIRRAFPEGSSCSRIITTTEVEDVALACSGYHTKGIFKMVPLNDDQSRRLLFSRVCVSEDDCLGQELKEISHGTIQKSSGLPLAIIYIASVLASWQNLVLEQKMYLEDCLRSALRTNVPSERMKKVLNLIYNNLPCHLKTCLIYLNMYPEDYVIRKDDLVRQWVAESFLSAVEGKDSEQVAGEYFDELVARGLIQPVDTNHNTEVLSCTVHHMVVDLIAYECMENFITIVDYFDIDTGIADKVRRLSIKLGGAKSAQIKGSFRMSQVRSLLFSGFFKCIPCIEEFRFLRVLILYIWSDQCKAKLDLAIIRKLIQLRYLKIECNMDIKLPAKIQGLQQLMALEVNAIVATVPSDVVNLQCLLHLHLPSASELPCGIGLLTSLRSLGHFNLSTSSRYNVLDLSKLTNVQDLHLTCSPAPSKRLMRNMECLALVLGEISNLKSLVLDGGSSSCKSISCDGLSGVSPAPVLLETLELSPHICIISSLPSWIQELSNLQILKLALRNLSSDDVNILKKLPVLVALSLYVRTGIPAERIVFNKEGFSVLKHFKLVSTSPHVTFTEGAMNTVRRLKLGFNSDMTDQYSTDAGFKHLTSLEVFSAKIGCAGTDEASKKAIESSLQLAFAEHPSSPIINIQLVDWIFHGDIETTSPEQRRKHRTAEKGSTEIPKKQTRIDMTSQCSTDMQHRESSSHMTEQDTLDHLLNQGDGNKIKPEEEYYHSTKEDDLLVNEDYNEQHEIQEIGSREDSSIQTDSRTSMESESSLGMQNPDMEMGTQHEGHHTAQKHDNIVEEEPKVPYKFDEKNLEEDTKKRSYGRVPTAQKFFSSPQNAGHKEIGRKPATILEDAMVGASTGAMNSLLTKLTTLMSVPYAKNKGTGKQELILIDGLQAINDFLKQLPNVAELSMPMKNCMKQIREMTYALEDFIDDLMIQFVSENDISFSIRRVIGYPQKNAMLQKFINQIQKLRTQVEAELGSIMDKTKMDAVFGPSYMVTTEPQLSTVCDKGSDIVGMDGPQDELVKWLIGVKQDQLQVVCIFGLAGIGKTTLATQVYNKIKWQFDCRVFIPVSKKACVTRLLQNILSQLRWDPEIYDGHNNKDIINEIQRDLHDKRYIIVIDGAWSAEIWQDMKHVLPENNLGSRIIITTRCSNVAKSCGKHSSSFIHRMEPLSFKNSRSLLQTIVFGSEKSYPTELEEITENIVKKCCGIPLAISVIAGVLTRKPAEKGQWVMFQERMKQAGTDHFDEEWMRKIFYISYSDLYSDMKTCLLYFSAFPENQVIGKDDLIRRWVAEGFLPRRREESWWETGEAYFLELIAKKLIEPVYHEEDDEVPIGCKVQSLIHDFITSLSGEENFVKSDTADLSSMQHDVVRRLSLNHGNNNQEGNDNSISKRTLQQRRLDFHRGKRNIDPSKVWSFTFSGFVKWIPDLSAFKHVRVLDLENTKGLNNQQLECIGGLSLLRYLGLGGTGVPGLPKKIMALQHLITLDLTRTRVRELPAFSDTKLVSLLASGLKIQRSIEDMQELEELSTVYFDHNCSCPDNAARLVTKLRQLRMLGVTFGHMYDATETDCQRVKHFLEELGRSSLQYLSLDGYPRHMLDMLLDYWPCQRPCHLQKFKLRIHGSLSEIPQKMAYIIALTHLNIRVKVVGGSVHTLKKLPNLVFLDLISEEGTRGRWTINMDGFRCLKVFWFWCLGGGMGLQFKAGAMPQLRMLRLGMEAWETKHRYGDFYFGIQHLSCLVQVRATISCRLARALDVKAAETAIRDQVSQIPKNTILELIKVFRDKMVKDEEHSDSQGGVWISG</sequence>
<feature type="compositionally biased region" description="Basic and acidic residues" evidence="7">
    <location>
        <begin position="1002"/>
        <end position="1013"/>
    </location>
</feature>
<reference evidence="12 13" key="2">
    <citation type="submission" date="2024-10" db="EMBL/GenBank/DDBJ databases">
        <authorList>
            <person name="Ryan C."/>
        </authorList>
    </citation>
    <scope>NUCLEOTIDE SEQUENCE [LARGE SCALE GENOMIC DNA]</scope>
</reference>
<feature type="compositionally biased region" description="Polar residues" evidence="7">
    <location>
        <begin position="1066"/>
        <end position="1083"/>
    </location>
</feature>
<dbReference type="Pfam" id="PF18052">
    <property type="entry name" value="Rx_N"/>
    <property type="match status" value="2"/>
</dbReference>
<organism evidence="12 13">
    <name type="scientific">Urochloa decumbens</name>
    <dbReference type="NCBI Taxonomy" id="240449"/>
    <lineage>
        <taxon>Eukaryota</taxon>
        <taxon>Viridiplantae</taxon>
        <taxon>Streptophyta</taxon>
        <taxon>Embryophyta</taxon>
        <taxon>Tracheophyta</taxon>
        <taxon>Spermatophyta</taxon>
        <taxon>Magnoliopsida</taxon>
        <taxon>Liliopsida</taxon>
        <taxon>Poales</taxon>
        <taxon>Poaceae</taxon>
        <taxon>PACMAD clade</taxon>
        <taxon>Panicoideae</taxon>
        <taxon>Panicodae</taxon>
        <taxon>Paniceae</taxon>
        <taxon>Melinidinae</taxon>
        <taxon>Urochloa</taxon>
    </lineage>
</organism>
<dbReference type="InterPro" id="IPR044974">
    <property type="entry name" value="Disease_R_plants"/>
</dbReference>
<keyword evidence="13" id="KW-1185">Reference proteome</keyword>
<dbReference type="GO" id="GO:0009626">
    <property type="term" value="P:plant-type hypersensitive response"/>
    <property type="evidence" value="ECO:0007669"/>
    <property type="project" value="UniProtKB-ARBA"/>
</dbReference>
<dbReference type="Gene3D" id="1.10.10.10">
    <property type="entry name" value="Winged helix-like DNA-binding domain superfamily/Winged helix DNA-binding domain"/>
    <property type="match status" value="2"/>
</dbReference>
<evidence type="ECO:0000256" key="2">
    <source>
        <dbReference type="ARBA" id="ARBA00022614"/>
    </source>
</evidence>
<dbReference type="SUPFAM" id="SSF52540">
    <property type="entry name" value="P-loop containing nucleoside triphosphate hydrolases"/>
    <property type="match status" value="2"/>
</dbReference>
<evidence type="ECO:0000313" key="12">
    <source>
        <dbReference type="EMBL" id="CAL4982617.1"/>
    </source>
</evidence>
<dbReference type="GO" id="GO:0042742">
    <property type="term" value="P:defense response to bacterium"/>
    <property type="evidence" value="ECO:0007669"/>
    <property type="project" value="UniProtKB-ARBA"/>
</dbReference>
<feature type="compositionally biased region" description="Polar residues" evidence="7">
    <location>
        <begin position="992"/>
        <end position="1001"/>
    </location>
</feature>
<dbReference type="PANTHER" id="PTHR23155">
    <property type="entry name" value="DISEASE RESISTANCE PROTEIN RP"/>
    <property type="match status" value="1"/>
</dbReference>
<reference evidence="13" key="1">
    <citation type="submission" date="2024-06" db="EMBL/GenBank/DDBJ databases">
        <authorList>
            <person name="Ryan C."/>
        </authorList>
    </citation>
    <scope>NUCLEOTIDE SEQUENCE [LARGE SCALE GENOMIC DNA]</scope>
</reference>
<proteinExistence type="inferred from homology"/>
<dbReference type="InterPro" id="IPR027417">
    <property type="entry name" value="P-loop_NTPase"/>
</dbReference>
<protein>
    <submittedName>
        <fullName evidence="12">Uncharacterized protein</fullName>
    </submittedName>
</protein>
<evidence type="ECO:0000256" key="7">
    <source>
        <dbReference type="SAM" id="MobiDB-lite"/>
    </source>
</evidence>
<dbReference type="Gene3D" id="3.40.50.300">
    <property type="entry name" value="P-loop containing nucleotide triphosphate hydrolases"/>
    <property type="match status" value="2"/>
</dbReference>
<evidence type="ECO:0000259" key="9">
    <source>
        <dbReference type="Pfam" id="PF18052"/>
    </source>
</evidence>